<dbReference type="Gene3D" id="3.20.20.210">
    <property type="match status" value="1"/>
</dbReference>
<protein>
    <recommendedName>
        <fullName evidence="1">Uroporphyrinogen decarboxylase (URO-D) domain-containing protein</fullName>
    </recommendedName>
</protein>
<dbReference type="SUPFAM" id="SSF51726">
    <property type="entry name" value="UROD/MetE-like"/>
    <property type="match status" value="1"/>
</dbReference>
<keyword evidence="3" id="KW-1185">Reference proteome</keyword>
<dbReference type="EMBL" id="JACJHZ010000018">
    <property type="protein sequence ID" value="MBA9021742.1"/>
    <property type="molecule type" value="Genomic_DNA"/>
</dbReference>
<reference evidence="2 3" key="1">
    <citation type="submission" date="2020-08" db="EMBL/GenBank/DDBJ databases">
        <title>Genomic Encyclopedia of Type Strains, Phase IV (KMG-IV): sequencing the most valuable type-strain genomes for metagenomic binning, comparative biology and taxonomic classification.</title>
        <authorList>
            <person name="Goeker M."/>
        </authorList>
    </citation>
    <scope>NUCLEOTIDE SEQUENCE [LARGE SCALE GENOMIC DNA]</scope>
    <source>
        <strain evidence="2 3">DSM 17455</strain>
    </source>
</reference>
<sequence>MVVDIGTTSLTGVRIAALDGITVQSAAHPVYQTAPLSASDCARLGSDFQRVGFLYDTIEPCREEVVDAYGVAWLFTDGFPAPFRHPLESADWKMISRFPKPKLPNRVQLPDPGHPDLLVVLDPPCPGLLDTCFALRNAWQFMDDLTGNWRIASAMLDWAAETIEQSYRATLGALPVEPDVIVYGDDLGFQSGMYLSDLDFRNFLFPRMQTLFARLRRMTGSAICFHSCGAIRSIVEDLANLDVEILNLDFYAKNMIMPEVRRSIPEAAILHAPVNLAAIGEAVREDNQATLALLACELATAMPAIAAPIDNIISPESLEANVHGAAFVRALSAQDLVVLRDLGPVRSIIENARRSALVAGSAAVTGEEFPIGLLETGRAAGNEPDVVPLAVAGGRLN</sequence>
<dbReference type="Pfam" id="PF01208">
    <property type="entry name" value="URO-D"/>
    <property type="match status" value="1"/>
</dbReference>
<organism evidence="2 3">
    <name type="scientific">Aminobacter ciceronei</name>
    <dbReference type="NCBI Taxonomy" id="150723"/>
    <lineage>
        <taxon>Bacteria</taxon>
        <taxon>Pseudomonadati</taxon>
        <taxon>Pseudomonadota</taxon>
        <taxon>Alphaproteobacteria</taxon>
        <taxon>Hyphomicrobiales</taxon>
        <taxon>Phyllobacteriaceae</taxon>
        <taxon>Aminobacter</taxon>
    </lineage>
</organism>
<gene>
    <name evidence="2" type="ORF">HNQ97_003751</name>
</gene>
<dbReference type="RefSeq" id="WP_210283814.1">
    <property type="nucleotide sequence ID" value="NZ_JACJHY010000018.1"/>
</dbReference>
<dbReference type="InterPro" id="IPR038071">
    <property type="entry name" value="UROD/MetE-like_sf"/>
</dbReference>
<accession>A0ABR6C9Q9</accession>
<evidence type="ECO:0000313" key="2">
    <source>
        <dbReference type="EMBL" id="MBA9021742.1"/>
    </source>
</evidence>
<feature type="domain" description="Uroporphyrinogen decarboxylase (URO-D)" evidence="1">
    <location>
        <begin position="178"/>
        <end position="249"/>
    </location>
</feature>
<proteinExistence type="predicted"/>
<dbReference type="InterPro" id="IPR000257">
    <property type="entry name" value="Uroporphyrinogen_deCOase"/>
</dbReference>
<name>A0ABR6C9Q9_9HYPH</name>
<evidence type="ECO:0000259" key="1">
    <source>
        <dbReference type="Pfam" id="PF01208"/>
    </source>
</evidence>
<comment type="caution">
    <text evidence="2">The sequence shown here is derived from an EMBL/GenBank/DDBJ whole genome shotgun (WGS) entry which is preliminary data.</text>
</comment>
<evidence type="ECO:0000313" key="3">
    <source>
        <dbReference type="Proteomes" id="UP000587524"/>
    </source>
</evidence>
<dbReference type="Proteomes" id="UP000587524">
    <property type="component" value="Unassembled WGS sequence"/>
</dbReference>